<dbReference type="Proteomes" id="UP001145087">
    <property type="component" value="Unassembled WGS sequence"/>
</dbReference>
<sequence>MEKKRNTIIHVFSFDRKTQFERMDAFSLWNYSNTKIVLVEVLSLYNSKKLKAQSGRTQGGSAWLCHPGDQKEERFVASEQIVTDSSLAFGMTGLEEKRRREGEKETWRRK</sequence>
<proteinExistence type="predicted"/>
<accession>A0A9X3FDS5</accession>
<gene>
    <name evidence="1" type="ORF">OU798_12375</name>
</gene>
<keyword evidence="2" id="KW-1185">Reference proteome</keyword>
<evidence type="ECO:0000313" key="2">
    <source>
        <dbReference type="Proteomes" id="UP001145087"/>
    </source>
</evidence>
<name>A0A9X3FDS5_9BACT</name>
<dbReference type="RefSeq" id="WP_343333477.1">
    <property type="nucleotide sequence ID" value="NZ_JAPOHD010000027.1"/>
</dbReference>
<dbReference type="EMBL" id="JAPOHD010000027">
    <property type="protein sequence ID" value="MCY1721145.1"/>
    <property type="molecule type" value="Genomic_DNA"/>
</dbReference>
<organism evidence="1 2">
    <name type="scientific">Draconibacterium aestuarii</name>
    <dbReference type="NCBI Taxonomy" id="2998507"/>
    <lineage>
        <taxon>Bacteria</taxon>
        <taxon>Pseudomonadati</taxon>
        <taxon>Bacteroidota</taxon>
        <taxon>Bacteroidia</taxon>
        <taxon>Marinilabiliales</taxon>
        <taxon>Prolixibacteraceae</taxon>
        <taxon>Draconibacterium</taxon>
    </lineage>
</organism>
<dbReference type="AlphaFoldDB" id="A0A9X3FDS5"/>
<reference evidence="1" key="1">
    <citation type="submission" date="2022-11" db="EMBL/GenBank/DDBJ databases">
        <title>Marilongibacter aestuarii gen. nov., sp. nov., isolated from tidal flat sediment.</title>
        <authorList>
            <person name="Jiayan W."/>
        </authorList>
    </citation>
    <scope>NUCLEOTIDE SEQUENCE</scope>
    <source>
        <strain evidence="1">Z1-6</strain>
    </source>
</reference>
<comment type="caution">
    <text evidence="1">The sequence shown here is derived from an EMBL/GenBank/DDBJ whole genome shotgun (WGS) entry which is preliminary data.</text>
</comment>
<protein>
    <submittedName>
        <fullName evidence="1">Uncharacterized protein</fullName>
    </submittedName>
</protein>
<evidence type="ECO:0000313" key="1">
    <source>
        <dbReference type="EMBL" id="MCY1721145.1"/>
    </source>
</evidence>